<sequence length="88" mass="10414">MVFNDILEEVDDKVRESFYHYILTERNTVKPTALSKLARSIAADGMFPKTSTDYDEISRYLETHVDYVESMTLFDEAWQCYMDKKQTQ</sequence>
<gene>
    <name evidence="3" type="ORF">BWX42_03315</name>
</gene>
<dbReference type="SUPFAM" id="SSF140652">
    <property type="entry name" value="YozE-like"/>
    <property type="match status" value="1"/>
</dbReference>
<evidence type="ECO:0000256" key="1">
    <source>
        <dbReference type="HAMAP-Rule" id="MF_01538"/>
    </source>
</evidence>
<reference evidence="3 4" key="1">
    <citation type="submission" date="2017-01" db="EMBL/GenBank/DDBJ databases">
        <title>Complete Genome Sequence of Dolosigranulum pigrum isolated from a Patient with interstitial lung disease.</title>
        <authorList>
            <person name="Mukhopadhyay R."/>
            <person name="Joaquin J."/>
            <person name="Hogue R."/>
            <person name="Fitzgerald S."/>
            <person name="Jospin G."/>
            <person name="Eisen J.A."/>
            <person name="Chaturvedi V."/>
        </authorList>
    </citation>
    <scope>NUCLEOTIDE SEQUENCE [LARGE SCALE GENOMIC DNA]</scope>
    <source>
        <strain evidence="3 4">15S00348</strain>
    </source>
</reference>
<dbReference type="Gene3D" id="1.10.150.260">
    <property type="entry name" value="YozE SAM-like"/>
    <property type="match status" value="1"/>
</dbReference>
<dbReference type="Pfam" id="PF06855">
    <property type="entry name" value="YozE_SAM_like"/>
    <property type="match status" value="1"/>
</dbReference>
<dbReference type="AlphaFoldDB" id="A0A1S8KMF0"/>
<comment type="caution">
    <text evidence="3">The sequence shown here is derived from an EMBL/GenBank/DDBJ whole genome shotgun (WGS) entry which is preliminary data.</text>
</comment>
<name>A0A1S8KMF0_9LACT</name>
<accession>A0A1S8KMF0</accession>
<comment type="similarity">
    <text evidence="1">Belongs to the UPF0346 family.</text>
</comment>
<dbReference type="NCBIfam" id="NF010193">
    <property type="entry name" value="PRK13672.1"/>
    <property type="match status" value="1"/>
</dbReference>
<evidence type="ECO:0000313" key="4">
    <source>
        <dbReference type="Proteomes" id="UP000190409"/>
    </source>
</evidence>
<evidence type="ECO:0000259" key="2">
    <source>
        <dbReference type="Pfam" id="PF06855"/>
    </source>
</evidence>
<dbReference type="EMBL" id="MUYF01000003">
    <property type="protein sequence ID" value="OOL80917.1"/>
    <property type="molecule type" value="Genomic_DNA"/>
</dbReference>
<dbReference type="InterPro" id="IPR036806">
    <property type="entry name" value="YozE_SAM-like_sf"/>
</dbReference>
<dbReference type="HAMAP" id="MF_01538">
    <property type="entry name" value="UPF0346"/>
    <property type="match status" value="1"/>
</dbReference>
<dbReference type="InterPro" id="IPR023089">
    <property type="entry name" value="YozE_SAM-like"/>
</dbReference>
<protein>
    <recommendedName>
        <fullName evidence="1">UPF0346 protein BWX42_03315</fullName>
    </recommendedName>
</protein>
<evidence type="ECO:0000313" key="3">
    <source>
        <dbReference type="EMBL" id="OOL80917.1"/>
    </source>
</evidence>
<proteinExistence type="inferred from homology"/>
<dbReference type="Proteomes" id="UP000190409">
    <property type="component" value="Unassembled WGS sequence"/>
</dbReference>
<organism evidence="3 4">
    <name type="scientific">Dolosigranulum pigrum</name>
    <dbReference type="NCBI Taxonomy" id="29394"/>
    <lineage>
        <taxon>Bacteria</taxon>
        <taxon>Bacillati</taxon>
        <taxon>Bacillota</taxon>
        <taxon>Bacilli</taxon>
        <taxon>Lactobacillales</taxon>
        <taxon>Carnobacteriaceae</taxon>
        <taxon>Dolosigranulum</taxon>
    </lineage>
</organism>
<dbReference type="InterPro" id="IPR010673">
    <property type="entry name" value="UPF0346"/>
</dbReference>
<feature type="domain" description="YozE SAM-like" evidence="2">
    <location>
        <begin position="17"/>
        <end position="82"/>
    </location>
</feature>